<evidence type="ECO:0000313" key="1">
    <source>
        <dbReference type="EMBL" id="KAA8577836.1"/>
    </source>
</evidence>
<organism evidence="1 2">
    <name type="scientific">Etheostoma spectabile</name>
    <name type="common">orangethroat darter</name>
    <dbReference type="NCBI Taxonomy" id="54343"/>
    <lineage>
        <taxon>Eukaryota</taxon>
        <taxon>Metazoa</taxon>
        <taxon>Chordata</taxon>
        <taxon>Craniata</taxon>
        <taxon>Vertebrata</taxon>
        <taxon>Euteleostomi</taxon>
        <taxon>Actinopterygii</taxon>
        <taxon>Neopterygii</taxon>
        <taxon>Teleostei</taxon>
        <taxon>Neoteleostei</taxon>
        <taxon>Acanthomorphata</taxon>
        <taxon>Eupercaria</taxon>
        <taxon>Perciformes</taxon>
        <taxon>Percoidei</taxon>
        <taxon>Percidae</taxon>
        <taxon>Etheostomatinae</taxon>
        <taxon>Etheostoma</taxon>
    </lineage>
</organism>
<evidence type="ECO:0000313" key="2">
    <source>
        <dbReference type="Proteomes" id="UP000327493"/>
    </source>
</evidence>
<dbReference type="EMBL" id="VOFY01001855">
    <property type="protein sequence ID" value="KAA8577836.1"/>
    <property type="molecule type" value="Genomic_DNA"/>
</dbReference>
<keyword evidence="2" id="KW-1185">Reference proteome</keyword>
<proteinExistence type="predicted"/>
<dbReference type="AlphaFoldDB" id="A0A5J5CBG0"/>
<name>A0A5J5CBG0_9PERO</name>
<accession>A0A5J5CBG0</accession>
<protein>
    <submittedName>
        <fullName evidence="1">Uncharacterized protein</fullName>
    </submittedName>
</protein>
<comment type="caution">
    <text evidence="1">The sequence shown here is derived from an EMBL/GenBank/DDBJ whole genome shotgun (WGS) entry which is preliminary data.</text>
</comment>
<gene>
    <name evidence="1" type="ORF">FQN60_004521</name>
</gene>
<dbReference type="Proteomes" id="UP000327493">
    <property type="component" value="Unassembled WGS sequence"/>
</dbReference>
<sequence length="28" mass="3158">MDVQGKGKGVITSRPFLKFKLFVTVMET</sequence>
<reference evidence="1 2" key="1">
    <citation type="submission" date="2019-08" db="EMBL/GenBank/DDBJ databases">
        <title>A chromosome-level genome assembly, high-density linkage maps, and genome scans reveal the genomic architecture of hybrid incompatibilities underlying speciation via character displacement in darters (Percidae: Etheostominae).</title>
        <authorList>
            <person name="Moran R.L."/>
            <person name="Catchen J.M."/>
            <person name="Fuller R.C."/>
        </authorList>
    </citation>
    <scope>NUCLEOTIDE SEQUENCE [LARGE SCALE GENOMIC DNA]</scope>
    <source>
        <strain evidence="1">EspeVRDwgs_2016</strain>
        <tissue evidence="1">Muscle</tissue>
    </source>
</reference>